<dbReference type="GO" id="GO:0004427">
    <property type="term" value="F:inorganic diphosphate phosphatase activity"/>
    <property type="evidence" value="ECO:0007669"/>
    <property type="project" value="UniProtKB-EC"/>
</dbReference>
<reference evidence="4" key="1">
    <citation type="submission" date="2022-01" db="EMBL/GenBank/DDBJ databases">
        <authorList>
            <person name="Criscuolo A."/>
        </authorList>
    </citation>
    <scope>NUCLEOTIDE SEQUENCE</scope>
    <source>
        <strain evidence="4">CIP111891</strain>
    </source>
</reference>
<dbReference type="SFLD" id="SFLDG01129">
    <property type="entry name" value="C1.5:_HAD__Beta-PGM__Phosphata"/>
    <property type="match status" value="1"/>
</dbReference>
<keyword evidence="2 3" id="KW-0460">Magnesium</keyword>
<dbReference type="PANTHER" id="PTHR46470:SF3">
    <property type="entry name" value="N-ACYLNEURAMINATE-9-PHOSPHATASE"/>
    <property type="match status" value="1"/>
</dbReference>
<evidence type="ECO:0000256" key="2">
    <source>
        <dbReference type="ARBA" id="ARBA00022842"/>
    </source>
</evidence>
<proteinExistence type="inferred from homology"/>
<dbReference type="NCBIfam" id="TIGR01549">
    <property type="entry name" value="HAD-SF-IA-v1"/>
    <property type="match status" value="1"/>
</dbReference>
<dbReference type="Gene3D" id="1.20.120.710">
    <property type="entry name" value="Haloacid dehalogenase hydrolase-like domain"/>
    <property type="match status" value="1"/>
</dbReference>
<dbReference type="InterPro" id="IPR036412">
    <property type="entry name" value="HAD-like_sf"/>
</dbReference>
<comment type="cofactor">
    <cofactor evidence="3">
        <name>Mg(2+)</name>
        <dbReference type="ChEBI" id="CHEBI:18420"/>
    </cofactor>
    <cofactor evidence="3">
        <name>Co(2+)</name>
        <dbReference type="ChEBI" id="CHEBI:48828"/>
    </cofactor>
</comment>
<evidence type="ECO:0000256" key="1">
    <source>
        <dbReference type="ARBA" id="ARBA00022801"/>
    </source>
</evidence>
<accession>A0ABM9BXA2</accession>
<comment type="pathway">
    <text evidence="3">Amino-acid biosynthesis; L-serine biosynthesis; L-serine from 3-phospho-D-glycerate: step 3/3.</text>
</comment>
<comment type="catalytic activity">
    <reaction evidence="3">
        <text>O-phospho-L-serine + H2O = L-serine + phosphate</text>
        <dbReference type="Rhea" id="RHEA:21208"/>
        <dbReference type="ChEBI" id="CHEBI:15377"/>
        <dbReference type="ChEBI" id="CHEBI:33384"/>
        <dbReference type="ChEBI" id="CHEBI:43474"/>
        <dbReference type="ChEBI" id="CHEBI:57524"/>
        <dbReference type="EC" id="3.1.3.3"/>
    </reaction>
</comment>
<dbReference type="InterPro" id="IPR023214">
    <property type="entry name" value="HAD_sf"/>
</dbReference>
<protein>
    <recommendedName>
        <fullName evidence="3">Phosphoserine phosphatase</fullName>
        <shortName evidence="3">PSP</shortName>
        <ecNumber evidence="3">3.1.3.3</ecNumber>
    </recommendedName>
</protein>
<dbReference type="Proteomes" id="UP000838821">
    <property type="component" value="Unassembled WGS sequence"/>
</dbReference>
<organism evidence="4 5">
    <name type="scientific">Paenibacillus allorhizoplanae</name>
    <dbReference type="NCBI Taxonomy" id="2905648"/>
    <lineage>
        <taxon>Bacteria</taxon>
        <taxon>Bacillati</taxon>
        <taxon>Bacillota</taxon>
        <taxon>Bacilli</taxon>
        <taxon>Bacillales</taxon>
        <taxon>Paenibacillaceae</taxon>
        <taxon>Paenibacillus</taxon>
    </lineage>
</organism>
<gene>
    <name evidence="4" type="primary">ppaX_1</name>
    <name evidence="4" type="ORF">PAECIP111891_00926</name>
</gene>
<dbReference type="EMBL" id="CAKMMW010000002">
    <property type="protein sequence ID" value="CAH1196677.1"/>
    <property type="molecule type" value="Genomic_DNA"/>
</dbReference>
<dbReference type="InterPro" id="IPR006439">
    <property type="entry name" value="HAD-SF_hydro_IA"/>
</dbReference>
<keyword evidence="3" id="KW-0170">Cobalt</keyword>
<comment type="similarity">
    <text evidence="3">Belongs to the HAD-like hydrolase superfamily.</text>
</comment>
<comment type="catalytic activity">
    <reaction evidence="3">
        <text>O-phospho-D-serine + H2O = D-serine + phosphate</text>
        <dbReference type="Rhea" id="RHEA:24873"/>
        <dbReference type="ChEBI" id="CHEBI:15377"/>
        <dbReference type="ChEBI" id="CHEBI:35247"/>
        <dbReference type="ChEBI" id="CHEBI:43474"/>
        <dbReference type="ChEBI" id="CHEBI:58680"/>
        <dbReference type="EC" id="3.1.3.3"/>
    </reaction>
</comment>
<dbReference type="InterPro" id="IPR044266">
    <property type="entry name" value="PSP_YsaA"/>
</dbReference>
<dbReference type="HAMAP" id="MF_02240">
    <property type="entry name" value="PSP"/>
    <property type="match status" value="1"/>
</dbReference>
<keyword evidence="3" id="KW-0028">Amino-acid biosynthesis</keyword>
<keyword evidence="3" id="KW-0718">Serine biosynthesis</keyword>
<evidence type="ECO:0000256" key="3">
    <source>
        <dbReference type="HAMAP-Rule" id="MF_02240"/>
    </source>
</evidence>
<dbReference type="EC" id="3.1.3.3" evidence="3"/>
<keyword evidence="5" id="KW-1185">Reference proteome</keyword>
<dbReference type="PANTHER" id="PTHR46470">
    <property type="entry name" value="N-ACYLNEURAMINATE-9-PHOSPHATASE"/>
    <property type="match status" value="1"/>
</dbReference>
<sequence length="265" mass="29617">MMTLKAVLFDLDDTLLWDDRSVEEAFAATCAEAAKQVNGLNPEELEASVRKEARSLYESFDTFPFTKMIGINPFEGLWANFTQGEDENFRKLEKLAPGYRTESWTRGLAGLGIEDRELGYKLGELFAAERRSRPYVYEETFRVLDELKGNYKLLLLTNGSPDLQKEKLAGVPKIAAYFDHIVISGEFGQGKPAAAIFNYALDLLEINAEEGIMIGDKLTTDILGSGSIGMRNIWINHHGLQSGDEIVPAYEVSRLQEILPIINNG</sequence>
<keyword evidence="1 3" id="KW-0378">Hydrolase</keyword>
<dbReference type="Gene3D" id="3.40.50.1000">
    <property type="entry name" value="HAD superfamily/HAD-like"/>
    <property type="match status" value="1"/>
</dbReference>
<evidence type="ECO:0000313" key="4">
    <source>
        <dbReference type="EMBL" id="CAH1196677.1"/>
    </source>
</evidence>
<comment type="function">
    <text evidence="3">Catalyzes the last step of the phosphorylated serine biosynthetic pathway, i.e. dephosphorylation of O-phospho-L-serine to form L-serine.</text>
</comment>
<dbReference type="Pfam" id="PF00702">
    <property type="entry name" value="Hydrolase"/>
    <property type="match status" value="1"/>
</dbReference>
<evidence type="ECO:0000313" key="5">
    <source>
        <dbReference type="Proteomes" id="UP000838821"/>
    </source>
</evidence>
<dbReference type="SUPFAM" id="SSF56784">
    <property type="entry name" value="HAD-like"/>
    <property type="match status" value="1"/>
</dbReference>
<comment type="caution">
    <text evidence="4">The sequence shown here is derived from an EMBL/GenBank/DDBJ whole genome shotgun (WGS) entry which is preliminary data.</text>
</comment>
<dbReference type="SFLD" id="SFLDS00003">
    <property type="entry name" value="Haloacid_Dehalogenase"/>
    <property type="match status" value="1"/>
</dbReference>
<name>A0ABM9BXA2_9BACL</name>
<dbReference type="InterPro" id="IPR051400">
    <property type="entry name" value="HAD-like_hydrolase"/>
</dbReference>